<name>A0A6N0GXI1_ZYGCR</name>
<dbReference type="GO" id="GO:0005840">
    <property type="term" value="C:ribosome"/>
    <property type="evidence" value="ECO:0007669"/>
    <property type="project" value="UniProtKB-KW"/>
</dbReference>
<keyword evidence="1" id="KW-0687">Ribonucleoprotein</keyword>
<organism evidence="1">
    <name type="scientific">Zygnema circumcarinatum</name>
    <name type="common">Green alga</name>
    <dbReference type="NCBI Taxonomy" id="35869"/>
    <lineage>
        <taxon>Eukaryota</taxon>
        <taxon>Viridiplantae</taxon>
        <taxon>Streptophyta</taxon>
        <taxon>Zygnematophyceae</taxon>
        <taxon>Zygnematophycidae</taxon>
        <taxon>Zygnematales</taxon>
        <taxon>Zygnemataceae</taxon>
        <taxon>Zygnema</taxon>
    </lineage>
</organism>
<dbReference type="EMBL" id="MT040698">
    <property type="protein sequence ID" value="QKQ14691.1"/>
    <property type="molecule type" value="Genomic_DNA"/>
</dbReference>
<gene>
    <name evidence="1" type="primary">rpl10</name>
</gene>
<keyword evidence="1" id="KW-0689">Ribosomal protein</keyword>
<dbReference type="RefSeq" id="YP_010736363.1">
    <property type="nucleotide sequence ID" value="NC_072974.1"/>
</dbReference>
<protein>
    <submittedName>
        <fullName evidence="1">Ribosomal protein L10</fullName>
    </submittedName>
</protein>
<dbReference type="GeneID" id="79574830"/>
<evidence type="ECO:0000313" key="1">
    <source>
        <dbReference type="EMBL" id="QKQ14691.1"/>
    </source>
</evidence>
<proteinExistence type="predicted"/>
<keyword evidence="1" id="KW-0496">Mitochondrion</keyword>
<accession>A0A6N0GXI1</accession>
<sequence>MKRKHLILQYKLKEIETKYQYIFVFHCSGLTNTQWRQFKHLLSKTQSNTLFQPNLRGKLQLNSSYSRQERCRRTISQEYSAKFAPKLTESVLRAEVLQSEPALYAPSYSDSLRLYNSKLTPIPGPFCIVYSTQQTLQTLSYTTLAPWLELVKQIQSFEHKANLVLVYGQLNSTRINHIDIKHAMNLETKSVLELFLWSIHYSTQHFQLCLNQGKRNSIQSVTHST</sequence>
<reference evidence="1" key="1">
    <citation type="journal article" date="2020" name="J. Exp. Bot.">
        <title>Zygnema circumcarinatum UTEX 1559 chloroplast and mitochondrial genomes provide insight into land plant evolution.</title>
        <authorList>
            <person name="Orton L.M."/>
            <person name="Fitzek E."/>
            <person name="Feng X."/>
            <person name="Grayburn W.S."/>
            <person name="Mower J.P."/>
            <person name="Liu K."/>
            <person name="Zhang C."/>
            <person name="Duvall M.R."/>
            <person name="Yin Y."/>
        </authorList>
    </citation>
    <scope>NUCLEOTIDE SEQUENCE</scope>
    <source>
        <strain evidence="1">UTEX 1559 mating type +</strain>
    </source>
</reference>
<geneLocation type="mitochondrion" evidence="1"/>
<dbReference type="AlphaFoldDB" id="A0A6N0GXI1"/>